<keyword evidence="2" id="KW-0732">Signal</keyword>
<protein>
    <recommendedName>
        <fullName evidence="3">Peptidase A1 domain-containing protein</fullName>
    </recommendedName>
</protein>
<dbReference type="InterPro" id="IPR033121">
    <property type="entry name" value="PEPTIDASE_A1"/>
</dbReference>
<accession>A0ABQ8D4T1</accession>
<dbReference type="PANTHER" id="PTHR13683">
    <property type="entry name" value="ASPARTYL PROTEASES"/>
    <property type="match status" value="1"/>
</dbReference>
<feature type="signal peptide" evidence="2">
    <location>
        <begin position="1"/>
        <end position="20"/>
    </location>
</feature>
<evidence type="ECO:0000256" key="2">
    <source>
        <dbReference type="SAM" id="SignalP"/>
    </source>
</evidence>
<dbReference type="InterPro" id="IPR001969">
    <property type="entry name" value="Aspartic_peptidase_AS"/>
</dbReference>
<dbReference type="Pfam" id="PF14543">
    <property type="entry name" value="TAXi_N"/>
    <property type="match status" value="1"/>
</dbReference>
<feature type="chain" id="PRO_5045440926" description="Peptidase A1 domain-containing protein" evidence="2">
    <location>
        <begin position="21"/>
        <end position="148"/>
    </location>
</feature>
<comment type="similarity">
    <text evidence="1">Belongs to the peptidase A1 family.</text>
</comment>
<dbReference type="PROSITE" id="PS00141">
    <property type="entry name" value="ASP_PROTEASE"/>
    <property type="match status" value="1"/>
</dbReference>
<dbReference type="InterPro" id="IPR021109">
    <property type="entry name" value="Peptidase_aspartic_dom_sf"/>
</dbReference>
<reference evidence="4 5" key="1">
    <citation type="submission" date="2021-05" db="EMBL/GenBank/DDBJ databases">
        <title>Genome Assembly of Synthetic Allotetraploid Brassica napus Reveals Homoeologous Exchanges between Subgenomes.</title>
        <authorList>
            <person name="Davis J.T."/>
        </authorList>
    </citation>
    <scope>NUCLEOTIDE SEQUENCE [LARGE SCALE GENOMIC DNA]</scope>
    <source>
        <strain evidence="5">cv. Da-Ae</strain>
        <tissue evidence="4">Seedling</tissue>
    </source>
</reference>
<evidence type="ECO:0000256" key="1">
    <source>
        <dbReference type="ARBA" id="ARBA00007447"/>
    </source>
</evidence>
<feature type="domain" description="Peptidase A1" evidence="3">
    <location>
        <begin position="78"/>
        <end position="148"/>
    </location>
</feature>
<dbReference type="Proteomes" id="UP000824890">
    <property type="component" value="Unassembled WGS sequence"/>
</dbReference>
<dbReference type="InterPro" id="IPR001461">
    <property type="entry name" value="Aspartic_peptidase_A1"/>
</dbReference>
<organism evidence="4 5">
    <name type="scientific">Brassica napus</name>
    <name type="common">Rape</name>
    <dbReference type="NCBI Taxonomy" id="3708"/>
    <lineage>
        <taxon>Eukaryota</taxon>
        <taxon>Viridiplantae</taxon>
        <taxon>Streptophyta</taxon>
        <taxon>Embryophyta</taxon>
        <taxon>Tracheophyta</taxon>
        <taxon>Spermatophyta</taxon>
        <taxon>Magnoliopsida</taxon>
        <taxon>eudicotyledons</taxon>
        <taxon>Gunneridae</taxon>
        <taxon>Pentapetalae</taxon>
        <taxon>rosids</taxon>
        <taxon>malvids</taxon>
        <taxon>Brassicales</taxon>
        <taxon>Brassicaceae</taxon>
        <taxon>Brassiceae</taxon>
        <taxon>Brassica</taxon>
    </lineage>
</organism>
<sequence length="148" mass="16749">MDRASLLFLLLLIIFDLTAADKIPDLAAESGMIFPLSYSSLPPRVEDLRRHRRILHQSQQLPNAHMKLYDDLLANGYYTTRLLIGTPPQEFALIVDTGSTVTYVPCSTCKHCGKHQVSSLLSIMISDESEYFLFPLSMCLREYDVVLP</sequence>
<gene>
    <name evidence="4" type="ORF">HID58_024380</name>
</gene>
<dbReference type="PANTHER" id="PTHR13683:SF895">
    <property type="entry name" value="EUKARYOTIC ASPARTYL PROTEASE FAMILY PROTEIN"/>
    <property type="match status" value="1"/>
</dbReference>
<dbReference type="Gene3D" id="2.40.70.10">
    <property type="entry name" value="Acid Proteases"/>
    <property type="match status" value="1"/>
</dbReference>
<evidence type="ECO:0000313" key="4">
    <source>
        <dbReference type="EMBL" id="KAH0924362.1"/>
    </source>
</evidence>
<keyword evidence="5" id="KW-1185">Reference proteome</keyword>
<evidence type="ECO:0000259" key="3">
    <source>
        <dbReference type="PROSITE" id="PS51767"/>
    </source>
</evidence>
<name>A0ABQ8D4T1_BRANA</name>
<comment type="caution">
    <text evidence="4">The sequence shown here is derived from an EMBL/GenBank/DDBJ whole genome shotgun (WGS) entry which is preliminary data.</text>
</comment>
<dbReference type="PROSITE" id="PS51767">
    <property type="entry name" value="PEPTIDASE_A1"/>
    <property type="match status" value="1"/>
</dbReference>
<proteinExistence type="inferred from homology"/>
<evidence type="ECO:0000313" key="5">
    <source>
        <dbReference type="Proteomes" id="UP000824890"/>
    </source>
</evidence>
<dbReference type="EMBL" id="JAGKQM010000006">
    <property type="protein sequence ID" value="KAH0924362.1"/>
    <property type="molecule type" value="Genomic_DNA"/>
</dbReference>
<dbReference type="SUPFAM" id="SSF50630">
    <property type="entry name" value="Acid proteases"/>
    <property type="match status" value="1"/>
</dbReference>
<dbReference type="InterPro" id="IPR032861">
    <property type="entry name" value="TAXi_N"/>
</dbReference>